<protein>
    <submittedName>
        <fullName evidence="1">Uncharacterized protein</fullName>
    </submittedName>
</protein>
<sequence length="111" mass="12511">MTLTEDPLFLVLVVLCVGLPSVELAWRRWRRAHPVRRSPSRREWARLRAANLRTVAARDEAEEQAIQRRAAVRRRLDVVAAQCRAGAVVAARRRSAATPDGWVRAFSGSLT</sequence>
<accession>A0AAC9LC07</accession>
<dbReference type="RefSeq" id="WP_075740602.1">
    <property type="nucleotide sequence ID" value="NZ_CP016076.1"/>
</dbReference>
<dbReference type="EMBL" id="CP016076">
    <property type="protein sequence ID" value="APU14806.1"/>
    <property type="molecule type" value="Genomic_DNA"/>
</dbReference>
<proteinExistence type="predicted"/>
<keyword evidence="2" id="KW-1185">Reference proteome</keyword>
<gene>
    <name evidence="1" type="ORF">UA74_13740</name>
</gene>
<reference evidence="2" key="1">
    <citation type="submission" date="2016-06" db="EMBL/GenBank/DDBJ databases">
        <title>Complete genome sequence of Actinoalloteichus fjordicus DSM 46855 (=ADI127-17), type strain of the new species Actinoalloteichus fjordicus.</title>
        <authorList>
            <person name="Ruckert C."/>
            <person name="Nouioui I."/>
            <person name="Willmese J."/>
            <person name="van Wezel G."/>
            <person name="Klenk H.-P."/>
            <person name="Kalinowski J."/>
            <person name="Zotchev S.B."/>
        </authorList>
    </citation>
    <scope>NUCLEOTIDE SEQUENCE [LARGE SCALE GENOMIC DNA]</scope>
    <source>
        <strain evidence="2">ADI127-7</strain>
    </source>
</reference>
<name>A0AAC9LC07_9PSEU</name>
<dbReference type="KEGG" id="acad:UA74_13740"/>
<dbReference type="AlphaFoldDB" id="A0AAC9LC07"/>
<organism evidence="1 2">
    <name type="scientific">Actinoalloteichus fjordicus</name>
    <dbReference type="NCBI Taxonomy" id="1612552"/>
    <lineage>
        <taxon>Bacteria</taxon>
        <taxon>Bacillati</taxon>
        <taxon>Actinomycetota</taxon>
        <taxon>Actinomycetes</taxon>
        <taxon>Pseudonocardiales</taxon>
        <taxon>Pseudonocardiaceae</taxon>
        <taxon>Actinoalloteichus</taxon>
    </lineage>
</organism>
<evidence type="ECO:0000313" key="1">
    <source>
        <dbReference type="EMBL" id="APU14806.1"/>
    </source>
</evidence>
<dbReference type="Proteomes" id="UP000185511">
    <property type="component" value="Chromosome"/>
</dbReference>
<evidence type="ECO:0000313" key="2">
    <source>
        <dbReference type="Proteomes" id="UP000185511"/>
    </source>
</evidence>